<feature type="region of interest" description="Disordered" evidence="10">
    <location>
        <begin position="1"/>
        <end position="41"/>
    </location>
</feature>
<dbReference type="InterPro" id="IPR013087">
    <property type="entry name" value="Znf_C2H2_type"/>
</dbReference>
<keyword evidence="7" id="KW-0804">Transcription</keyword>
<dbReference type="GO" id="GO:0005634">
    <property type="term" value="C:nucleus"/>
    <property type="evidence" value="ECO:0007669"/>
    <property type="project" value="UniProtKB-SubCell"/>
</dbReference>
<dbReference type="GO" id="GO:1990837">
    <property type="term" value="F:sequence-specific double-stranded DNA binding"/>
    <property type="evidence" value="ECO:0007669"/>
    <property type="project" value="UniProtKB-ARBA"/>
</dbReference>
<dbReference type="OrthoDB" id="10018191at2759"/>
<dbReference type="GO" id="GO:0000981">
    <property type="term" value="F:DNA-binding transcription factor activity, RNA polymerase II-specific"/>
    <property type="evidence" value="ECO:0007669"/>
    <property type="project" value="TreeGrafter"/>
</dbReference>
<feature type="compositionally biased region" description="Polar residues" evidence="10">
    <location>
        <begin position="19"/>
        <end position="32"/>
    </location>
</feature>
<dbReference type="FunFam" id="3.30.160.60:FF:000404">
    <property type="entry name" value="POZ-, AT hook-, and zinc finger-containing protein 1"/>
    <property type="match status" value="1"/>
</dbReference>
<dbReference type="Gene3D" id="3.30.160.60">
    <property type="entry name" value="Classic Zinc Finger"/>
    <property type="match status" value="4"/>
</dbReference>
<dbReference type="SMART" id="SM00355">
    <property type="entry name" value="ZnF_C2H2"/>
    <property type="match status" value="5"/>
</dbReference>
<evidence type="ECO:0000256" key="5">
    <source>
        <dbReference type="ARBA" id="ARBA00022833"/>
    </source>
</evidence>
<evidence type="ECO:0000256" key="3">
    <source>
        <dbReference type="ARBA" id="ARBA00022737"/>
    </source>
</evidence>
<feature type="compositionally biased region" description="Low complexity" evidence="10">
    <location>
        <begin position="81"/>
        <end position="98"/>
    </location>
</feature>
<dbReference type="PANTHER" id="PTHR24394">
    <property type="entry name" value="ZINC FINGER PROTEIN"/>
    <property type="match status" value="1"/>
</dbReference>
<evidence type="ECO:0000313" key="12">
    <source>
        <dbReference type="EMBL" id="RWS30376.1"/>
    </source>
</evidence>
<evidence type="ECO:0000256" key="2">
    <source>
        <dbReference type="ARBA" id="ARBA00022723"/>
    </source>
</evidence>
<dbReference type="STRING" id="299467.A0A443SS50"/>
<dbReference type="VEuPathDB" id="VectorBase:LDEU001664"/>
<evidence type="ECO:0000256" key="10">
    <source>
        <dbReference type="SAM" id="MobiDB-lite"/>
    </source>
</evidence>
<evidence type="ECO:0000259" key="11">
    <source>
        <dbReference type="PROSITE" id="PS50157"/>
    </source>
</evidence>
<dbReference type="InterPro" id="IPR036236">
    <property type="entry name" value="Znf_C2H2_sf"/>
</dbReference>
<reference evidence="12 13" key="1">
    <citation type="journal article" date="2018" name="Gigascience">
        <title>Genomes of trombidid mites reveal novel predicted allergens and laterally-transferred genes associated with secondary metabolism.</title>
        <authorList>
            <person name="Dong X."/>
            <person name="Chaisiri K."/>
            <person name="Xia D."/>
            <person name="Armstrong S.D."/>
            <person name="Fang Y."/>
            <person name="Donnelly M.J."/>
            <person name="Kadowaki T."/>
            <person name="McGarry J.W."/>
            <person name="Darby A.C."/>
            <person name="Makepeace B.L."/>
        </authorList>
    </citation>
    <scope>NUCLEOTIDE SEQUENCE [LARGE SCALE GENOMIC DNA]</scope>
    <source>
        <strain evidence="12">UoL-UT</strain>
    </source>
</reference>
<keyword evidence="3" id="KW-0677">Repeat</keyword>
<sequence length="508" mass="56056">MPANFIAKPKPLRIPVAQKSGSLDSDVSTPQDSPLDLSLKSSTVSPKTISDRFVSIITESLTSTTSSAASIPLFPLNLTTDTASDSSSPRTPRTPQTQHYHPYNHVPVFNFPPPNSRPLLTAVKTEPDCSPPLITTNLAKSPITPYSPHHPLESLKFTFPPIPPPEWIVRTISGLNSQRPDYRFVSIITESLNASASNPAGIPLFPINLTAEVSSKSSTPKTPVTSATTPHRHASTTPTHLAAFDIPASSNRSVFTHIKTEPALTPPLILASKSPVAQASPPDATDCVKYSAANPELTATNASDLSSHRPDYTCPVCSQMFSMHEKLVKHIASRHRSRQHEMTAKNFEQLANSDLVVKTVSDVSGQRPDYTCQICSQVFSLQDRLAKHVASRHRSRQHETTAKTYVCEVCKRSFARSDMLTRHMRLHTGIKPYTCRVCGQVFSRSDHLSTHQRTHTGEKPYKCPQCPYAACRRDMITRHMRTHARYELPDTTSSNVKETQETKMIVDG</sequence>
<evidence type="ECO:0000256" key="8">
    <source>
        <dbReference type="ARBA" id="ARBA00023242"/>
    </source>
</evidence>
<keyword evidence="4 9" id="KW-0863">Zinc-finger</keyword>
<feature type="region of interest" description="Disordered" evidence="10">
    <location>
        <begin position="81"/>
        <end position="102"/>
    </location>
</feature>
<evidence type="ECO:0000256" key="1">
    <source>
        <dbReference type="ARBA" id="ARBA00004123"/>
    </source>
</evidence>
<keyword evidence="6" id="KW-0805">Transcription regulation</keyword>
<keyword evidence="13" id="KW-1185">Reference proteome</keyword>
<feature type="region of interest" description="Disordered" evidence="10">
    <location>
        <begin position="215"/>
        <end position="239"/>
    </location>
</feature>
<gene>
    <name evidence="12" type="ORF">B4U80_08763</name>
</gene>
<feature type="domain" description="C2H2-type" evidence="11">
    <location>
        <begin position="312"/>
        <end position="340"/>
    </location>
</feature>
<name>A0A443SS50_9ACAR</name>
<comment type="caution">
    <text evidence="12">The sequence shown here is derived from an EMBL/GenBank/DDBJ whole genome shotgun (WGS) entry which is preliminary data.</text>
</comment>
<dbReference type="EMBL" id="NCKV01000529">
    <property type="protein sequence ID" value="RWS30376.1"/>
    <property type="molecule type" value="Genomic_DNA"/>
</dbReference>
<keyword evidence="2" id="KW-0479">Metal-binding</keyword>
<dbReference type="Pfam" id="PF13912">
    <property type="entry name" value="zf-C2H2_6"/>
    <property type="match status" value="1"/>
</dbReference>
<dbReference type="PANTHER" id="PTHR24394:SF29">
    <property type="entry name" value="MYONEURIN"/>
    <property type="match status" value="1"/>
</dbReference>
<feature type="domain" description="C2H2-type" evidence="11">
    <location>
        <begin position="405"/>
        <end position="432"/>
    </location>
</feature>
<organism evidence="12 13">
    <name type="scientific">Leptotrombidium deliense</name>
    <dbReference type="NCBI Taxonomy" id="299467"/>
    <lineage>
        <taxon>Eukaryota</taxon>
        <taxon>Metazoa</taxon>
        <taxon>Ecdysozoa</taxon>
        <taxon>Arthropoda</taxon>
        <taxon>Chelicerata</taxon>
        <taxon>Arachnida</taxon>
        <taxon>Acari</taxon>
        <taxon>Acariformes</taxon>
        <taxon>Trombidiformes</taxon>
        <taxon>Prostigmata</taxon>
        <taxon>Anystina</taxon>
        <taxon>Parasitengona</taxon>
        <taxon>Trombiculoidea</taxon>
        <taxon>Trombiculidae</taxon>
        <taxon>Leptotrombidium</taxon>
    </lineage>
</organism>
<feature type="domain" description="C2H2-type" evidence="11">
    <location>
        <begin position="370"/>
        <end position="398"/>
    </location>
</feature>
<dbReference type="GO" id="GO:0008270">
    <property type="term" value="F:zinc ion binding"/>
    <property type="evidence" value="ECO:0007669"/>
    <property type="project" value="UniProtKB-KW"/>
</dbReference>
<feature type="compositionally biased region" description="Low complexity" evidence="10">
    <location>
        <begin position="215"/>
        <end position="229"/>
    </location>
</feature>
<dbReference type="PROSITE" id="PS00028">
    <property type="entry name" value="ZINC_FINGER_C2H2_1"/>
    <property type="match status" value="4"/>
</dbReference>
<comment type="subcellular location">
    <subcellularLocation>
        <location evidence="1">Nucleus</location>
    </subcellularLocation>
</comment>
<evidence type="ECO:0000256" key="7">
    <source>
        <dbReference type="ARBA" id="ARBA00023163"/>
    </source>
</evidence>
<dbReference type="Pfam" id="PF00096">
    <property type="entry name" value="zf-C2H2"/>
    <property type="match status" value="4"/>
</dbReference>
<protein>
    <recommendedName>
        <fullName evidence="11">C2H2-type domain-containing protein</fullName>
    </recommendedName>
</protein>
<evidence type="ECO:0000256" key="6">
    <source>
        <dbReference type="ARBA" id="ARBA00023015"/>
    </source>
</evidence>
<proteinExistence type="predicted"/>
<evidence type="ECO:0000256" key="9">
    <source>
        <dbReference type="PROSITE-ProRule" id="PRU00042"/>
    </source>
</evidence>
<accession>A0A443SS50</accession>
<keyword evidence="8" id="KW-0539">Nucleus</keyword>
<dbReference type="FunFam" id="3.30.160.60:FF:000395">
    <property type="entry name" value="zinc finger protein 513"/>
    <property type="match status" value="1"/>
</dbReference>
<evidence type="ECO:0000313" key="13">
    <source>
        <dbReference type="Proteomes" id="UP000288716"/>
    </source>
</evidence>
<dbReference type="PROSITE" id="PS50157">
    <property type="entry name" value="ZINC_FINGER_C2H2_2"/>
    <property type="match status" value="5"/>
</dbReference>
<feature type="domain" description="C2H2-type" evidence="11">
    <location>
        <begin position="461"/>
        <end position="488"/>
    </location>
</feature>
<dbReference type="SUPFAM" id="SSF57667">
    <property type="entry name" value="beta-beta-alpha zinc fingers"/>
    <property type="match status" value="3"/>
</dbReference>
<dbReference type="Proteomes" id="UP000288716">
    <property type="component" value="Unassembled WGS sequence"/>
</dbReference>
<feature type="domain" description="C2H2-type" evidence="11">
    <location>
        <begin position="433"/>
        <end position="460"/>
    </location>
</feature>
<keyword evidence="5" id="KW-0862">Zinc</keyword>
<dbReference type="AlphaFoldDB" id="A0A443SS50"/>
<dbReference type="FunFam" id="3.30.160.60:FF:000303">
    <property type="entry name" value="Zinc finger protein 41"/>
    <property type="match status" value="1"/>
</dbReference>
<evidence type="ECO:0000256" key="4">
    <source>
        <dbReference type="ARBA" id="ARBA00022771"/>
    </source>
</evidence>